<dbReference type="InterPro" id="IPR000847">
    <property type="entry name" value="LysR_HTH_N"/>
</dbReference>
<evidence type="ECO:0000259" key="5">
    <source>
        <dbReference type="PROSITE" id="PS50931"/>
    </source>
</evidence>
<dbReference type="SUPFAM" id="SSF53850">
    <property type="entry name" value="Periplasmic binding protein-like II"/>
    <property type="match status" value="1"/>
</dbReference>
<dbReference type="Gene3D" id="3.40.190.10">
    <property type="entry name" value="Periplasmic binding protein-like II"/>
    <property type="match status" value="2"/>
</dbReference>
<dbReference type="InterPro" id="IPR036388">
    <property type="entry name" value="WH-like_DNA-bd_sf"/>
</dbReference>
<dbReference type="Pfam" id="PF03466">
    <property type="entry name" value="LysR_substrate"/>
    <property type="match status" value="1"/>
</dbReference>
<comment type="similarity">
    <text evidence="1">Belongs to the LysR transcriptional regulatory family.</text>
</comment>
<feature type="domain" description="HTH lysR-type" evidence="5">
    <location>
        <begin position="5"/>
        <end position="62"/>
    </location>
</feature>
<dbReference type="FunFam" id="1.10.10.10:FF:000001">
    <property type="entry name" value="LysR family transcriptional regulator"/>
    <property type="match status" value="1"/>
</dbReference>
<evidence type="ECO:0000313" key="6">
    <source>
        <dbReference type="EMBL" id="MBE9398751.1"/>
    </source>
</evidence>
<keyword evidence="4" id="KW-0804">Transcription</keyword>
<evidence type="ECO:0000256" key="2">
    <source>
        <dbReference type="ARBA" id="ARBA00023015"/>
    </source>
</evidence>
<keyword evidence="7" id="KW-1185">Reference proteome</keyword>
<evidence type="ECO:0000256" key="3">
    <source>
        <dbReference type="ARBA" id="ARBA00023125"/>
    </source>
</evidence>
<keyword evidence="3" id="KW-0238">DNA-binding</keyword>
<dbReference type="SUPFAM" id="SSF46785">
    <property type="entry name" value="Winged helix' DNA-binding domain"/>
    <property type="match status" value="1"/>
</dbReference>
<proteinExistence type="inferred from homology"/>
<dbReference type="EMBL" id="JADEYS010000017">
    <property type="protein sequence ID" value="MBE9398751.1"/>
    <property type="molecule type" value="Genomic_DNA"/>
</dbReference>
<dbReference type="InterPro" id="IPR036390">
    <property type="entry name" value="WH_DNA-bd_sf"/>
</dbReference>
<protein>
    <submittedName>
        <fullName evidence="6">LysR family transcriptional regulator</fullName>
    </submittedName>
</protein>
<dbReference type="Pfam" id="PF00126">
    <property type="entry name" value="HTH_1"/>
    <property type="match status" value="1"/>
</dbReference>
<sequence length="287" mass="32078">MEQMLDLELLRTFVMVSRTGELKKAAQKVHRSQGAVSMQMKRLEELTGNQLMERGNRGIRLTEAGETLLRYSEDMISLNSAALSALSGKDVSGQLSFGIPTDYAQHFLRFFMPVLAQELPNLDAKIVCARSRNLRQQIEEGKLDVAIVADELNASDETLLWSERLIWSAPTCANLEEQSVLPVAVYEDNCIVRDLLLDALRKASIPYRIVFSSPILENIATAVEEGFAISLLPESLLSTHSVRQLPSGVLGSHRLLKINMIHRPEIEASTLNRVSDCFRQASDKQQQ</sequence>
<name>A0A8J7FFQ4_9GAMM</name>
<dbReference type="GO" id="GO:0003700">
    <property type="term" value="F:DNA-binding transcription factor activity"/>
    <property type="evidence" value="ECO:0007669"/>
    <property type="project" value="InterPro"/>
</dbReference>
<dbReference type="PANTHER" id="PTHR30579">
    <property type="entry name" value="TRANSCRIPTIONAL REGULATOR"/>
    <property type="match status" value="1"/>
</dbReference>
<organism evidence="6 7">
    <name type="scientific">Pontibacterium sinense</name>
    <dbReference type="NCBI Taxonomy" id="2781979"/>
    <lineage>
        <taxon>Bacteria</taxon>
        <taxon>Pseudomonadati</taxon>
        <taxon>Pseudomonadota</taxon>
        <taxon>Gammaproteobacteria</taxon>
        <taxon>Oceanospirillales</taxon>
        <taxon>Oceanospirillaceae</taxon>
        <taxon>Pontibacterium</taxon>
    </lineage>
</organism>
<dbReference type="GO" id="GO:0003677">
    <property type="term" value="F:DNA binding"/>
    <property type="evidence" value="ECO:0007669"/>
    <property type="project" value="UniProtKB-KW"/>
</dbReference>
<dbReference type="InterPro" id="IPR050176">
    <property type="entry name" value="LTTR"/>
</dbReference>
<dbReference type="Gene3D" id="1.10.10.10">
    <property type="entry name" value="Winged helix-like DNA-binding domain superfamily/Winged helix DNA-binding domain"/>
    <property type="match status" value="1"/>
</dbReference>
<evidence type="ECO:0000256" key="1">
    <source>
        <dbReference type="ARBA" id="ARBA00009437"/>
    </source>
</evidence>
<evidence type="ECO:0000313" key="7">
    <source>
        <dbReference type="Proteomes" id="UP000640333"/>
    </source>
</evidence>
<comment type="caution">
    <text evidence="6">The sequence shown here is derived from an EMBL/GenBank/DDBJ whole genome shotgun (WGS) entry which is preliminary data.</text>
</comment>
<reference evidence="6" key="1">
    <citation type="submission" date="2020-10" db="EMBL/GenBank/DDBJ databases">
        <title>Bacterium isolated from coastal waters sediment.</title>
        <authorList>
            <person name="Chen R.-J."/>
            <person name="Lu D.-C."/>
            <person name="Zhu K.-L."/>
            <person name="Du Z.-J."/>
        </authorList>
    </citation>
    <scope>NUCLEOTIDE SEQUENCE</scope>
    <source>
        <strain evidence="6">N1Y112</strain>
    </source>
</reference>
<gene>
    <name evidence="6" type="ORF">IOQ59_15940</name>
</gene>
<dbReference type="InterPro" id="IPR005119">
    <property type="entry name" value="LysR_subst-bd"/>
</dbReference>
<dbReference type="PRINTS" id="PR00039">
    <property type="entry name" value="HTHLYSR"/>
</dbReference>
<accession>A0A8J7FFQ4</accession>
<evidence type="ECO:0000256" key="4">
    <source>
        <dbReference type="ARBA" id="ARBA00023163"/>
    </source>
</evidence>
<dbReference type="PROSITE" id="PS50931">
    <property type="entry name" value="HTH_LYSR"/>
    <property type="match status" value="1"/>
</dbReference>
<dbReference type="AlphaFoldDB" id="A0A8J7FFQ4"/>
<keyword evidence="2" id="KW-0805">Transcription regulation</keyword>
<dbReference type="Proteomes" id="UP000640333">
    <property type="component" value="Unassembled WGS sequence"/>
</dbReference>
<dbReference type="PANTHER" id="PTHR30579:SF7">
    <property type="entry name" value="HTH-TYPE TRANSCRIPTIONAL REGULATOR LRHA-RELATED"/>
    <property type="match status" value="1"/>
</dbReference>